<accession>A0ABZ2B349</accession>
<reference evidence="4 5" key="1">
    <citation type="submission" date="2024-01" db="EMBL/GenBank/DDBJ databases">
        <title>Comparative genomics of Cryptococcus and Kwoniella reveals pathogenesis evolution and contrasting modes of karyotype evolution via chromosome fusion or intercentromeric recombination.</title>
        <authorList>
            <person name="Coelho M.A."/>
            <person name="David-Palma M."/>
            <person name="Shea T."/>
            <person name="Bowers K."/>
            <person name="McGinley-Smith S."/>
            <person name="Mohammad A.W."/>
            <person name="Gnirke A."/>
            <person name="Yurkov A.M."/>
            <person name="Nowrousian M."/>
            <person name="Sun S."/>
            <person name="Cuomo C.A."/>
            <person name="Heitman J."/>
        </authorList>
    </citation>
    <scope>NUCLEOTIDE SEQUENCE [LARGE SCALE GENOMIC DNA]</scope>
    <source>
        <strain evidence="4 5">7685027</strain>
    </source>
</reference>
<dbReference type="PROSITE" id="PS51762">
    <property type="entry name" value="GH16_2"/>
    <property type="match status" value="1"/>
</dbReference>
<feature type="compositionally biased region" description="Low complexity" evidence="1">
    <location>
        <begin position="333"/>
        <end position="359"/>
    </location>
</feature>
<dbReference type="InterPro" id="IPR050546">
    <property type="entry name" value="Glycosyl_Hydrlase_16"/>
</dbReference>
<sequence>MLTLLPISLLITQALRAGATVYPLIESWHGEGFFDGFRFPAETYDNTTNGDTFWETPANTSLLYTTSTGTTILKVDNTTFVPYLEKRYAPKLLSKSAYDLGTVWVLDAVHMPYGCSVWPAFWTQGPSWPTGGEIDIIEGINLQPTNMIALHTSGNTSCTIPTTFTPSFSGRVSYPNCDNSQNFGSGCTVYDPNTNSYGQAFAEAGGGVFVAEFAEDGIRVWFMTRSAIPSTVRVNATQIDTSTLGIPVAEYPSTSCDITNLFGPQTLTINIALCGDYAGLPSELARTCPALVGDATCYTTYVINNASTTYAQAYFEINYINVYSSNPSTVTTISPSGPISTSPTSASTSTSASTPAAGTLNGGARRAERESVLVAIGLLKPNYELHMVSNQATAASPLVYEFQFLPFANTLYLLYCCVYLKKKTLLKFISPNTAIFAPLQTLQTRRDLQTFNIIAVTDTVKVEEKD</sequence>
<dbReference type="SUPFAM" id="SSF49899">
    <property type="entry name" value="Concanavalin A-like lectins/glucanases"/>
    <property type="match status" value="1"/>
</dbReference>
<keyword evidence="2" id="KW-0732">Signal</keyword>
<dbReference type="Gene3D" id="2.60.120.200">
    <property type="match status" value="1"/>
</dbReference>
<dbReference type="GeneID" id="89993396"/>
<dbReference type="EMBL" id="CP143819">
    <property type="protein sequence ID" value="WVO25238.1"/>
    <property type="molecule type" value="Genomic_DNA"/>
</dbReference>
<evidence type="ECO:0000313" key="5">
    <source>
        <dbReference type="Proteomes" id="UP001432216"/>
    </source>
</evidence>
<dbReference type="RefSeq" id="XP_064724477.1">
    <property type="nucleotide sequence ID" value="XM_064868405.1"/>
</dbReference>
<gene>
    <name evidence="4" type="ORF">IAS62_006628</name>
</gene>
<dbReference type="Proteomes" id="UP001432216">
    <property type="component" value="Chromosome 14"/>
</dbReference>
<dbReference type="InterPro" id="IPR000757">
    <property type="entry name" value="Beta-glucanase-like"/>
</dbReference>
<evidence type="ECO:0000256" key="2">
    <source>
        <dbReference type="SAM" id="SignalP"/>
    </source>
</evidence>
<evidence type="ECO:0000259" key="3">
    <source>
        <dbReference type="PROSITE" id="PS51762"/>
    </source>
</evidence>
<protein>
    <recommendedName>
        <fullName evidence="3">GH16 domain-containing protein</fullName>
    </recommendedName>
</protein>
<evidence type="ECO:0000313" key="4">
    <source>
        <dbReference type="EMBL" id="WVO25238.1"/>
    </source>
</evidence>
<feature type="region of interest" description="Disordered" evidence="1">
    <location>
        <begin position="333"/>
        <end position="364"/>
    </location>
</feature>
<feature type="chain" id="PRO_5045663633" description="GH16 domain-containing protein" evidence="2">
    <location>
        <begin position="18"/>
        <end position="466"/>
    </location>
</feature>
<evidence type="ECO:0000256" key="1">
    <source>
        <dbReference type="SAM" id="MobiDB-lite"/>
    </source>
</evidence>
<dbReference type="InterPro" id="IPR013320">
    <property type="entry name" value="ConA-like_dom_sf"/>
</dbReference>
<keyword evidence="5" id="KW-1185">Reference proteome</keyword>
<dbReference type="CDD" id="cd02181">
    <property type="entry name" value="GH16_fungal_Lam16A_glucanase"/>
    <property type="match status" value="1"/>
</dbReference>
<name>A0ABZ2B349_9TREE</name>
<proteinExistence type="predicted"/>
<dbReference type="PANTHER" id="PTHR10963">
    <property type="entry name" value="GLYCOSYL HYDROLASE-RELATED"/>
    <property type="match status" value="1"/>
</dbReference>
<dbReference type="Pfam" id="PF26113">
    <property type="entry name" value="GH16_XgeA"/>
    <property type="match status" value="1"/>
</dbReference>
<feature type="domain" description="GH16" evidence="3">
    <location>
        <begin position="15"/>
        <end position="286"/>
    </location>
</feature>
<organism evidence="4 5">
    <name type="scientific">Cryptococcus decagattii</name>
    <dbReference type="NCBI Taxonomy" id="1859122"/>
    <lineage>
        <taxon>Eukaryota</taxon>
        <taxon>Fungi</taxon>
        <taxon>Dikarya</taxon>
        <taxon>Basidiomycota</taxon>
        <taxon>Agaricomycotina</taxon>
        <taxon>Tremellomycetes</taxon>
        <taxon>Tremellales</taxon>
        <taxon>Cryptococcaceae</taxon>
        <taxon>Cryptococcus</taxon>
        <taxon>Cryptococcus gattii species complex</taxon>
    </lineage>
</organism>
<dbReference type="PANTHER" id="PTHR10963:SF24">
    <property type="entry name" value="GLYCOSIDASE C21B10.07-RELATED"/>
    <property type="match status" value="1"/>
</dbReference>
<feature type="signal peptide" evidence="2">
    <location>
        <begin position="1"/>
        <end position="17"/>
    </location>
</feature>